<accession>A0A4V3BEZ1</accession>
<keyword evidence="2" id="KW-1185">Reference proteome</keyword>
<proteinExistence type="predicted"/>
<dbReference type="AlphaFoldDB" id="A0A4V3BEZ1"/>
<protein>
    <submittedName>
        <fullName evidence="1">M1 family peptidase</fullName>
    </submittedName>
</protein>
<organism evidence="1 2">
    <name type="scientific">Macrococcus bovicus</name>
    <dbReference type="NCBI Taxonomy" id="69968"/>
    <lineage>
        <taxon>Bacteria</taxon>
        <taxon>Bacillati</taxon>
        <taxon>Bacillota</taxon>
        <taxon>Bacilli</taxon>
        <taxon>Bacillales</taxon>
        <taxon>Staphylococcaceae</taxon>
        <taxon>Macrococcus</taxon>
    </lineage>
</organism>
<sequence length="99" mass="11730">MVLIIGCFIEKDDSLETYKEKTNSKINQYNMDVIFDDETKRLMCNQNVDYINNTKSNIDKIYFHIYPNAFSKKDFAPFEKSEMTRAYPNGFNEGYIDIK</sequence>
<dbReference type="Proteomes" id="UP000294843">
    <property type="component" value="Unassembled WGS sequence"/>
</dbReference>
<evidence type="ECO:0000313" key="2">
    <source>
        <dbReference type="Proteomes" id="UP000294843"/>
    </source>
</evidence>
<name>A0A4V3BEZ1_9STAP</name>
<evidence type="ECO:0000313" key="1">
    <source>
        <dbReference type="EMBL" id="TDM12047.1"/>
    </source>
</evidence>
<comment type="caution">
    <text evidence="1">The sequence shown here is derived from an EMBL/GenBank/DDBJ whole genome shotgun (WGS) entry which is preliminary data.</text>
</comment>
<feature type="non-terminal residue" evidence="1">
    <location>
        <position position="99"/>
    </location>
</feature>
<reference evidence="1 2" key="1">
    <citation type="submission" date="2019-01" db="EMBL/GenBank/DDBJ databases">
        <title>Draft genome sequences of the type strains of six Macrococcus species.</title>
        <authorList>
            <person name="Mazhar S."/>
            <person name="Altermann E."/>
            <person name="Hill C."/>
            <person name="Mcauliffe O."/>
        </authorList>
    </citation>
    <scope>NUCLEOTIDE SEQUENCE [LARGE SCALE GENOMIC DNA]</scope>
    <source>
        <strain evidence="1 2">ATCC 51825</strain>
    </source>
</reference>
<dbReference type="EMBL" id="SCWF01000028">
    <property type="protein sequence ID" value="TDM12047.1"/>
    <property type="molecule type" value="Genomic_DNA"/>
</dbReference>
<gene>
    <name evidence="1" type="ORF">ERX55_11245</name>
</gene>